<evidence type="ECO:0000256" key="1">
    <source>
        <dbReference type="ARBA" id="ARBA00022737"/>
    </source>
</evidence>
<protein>
    <submittedName>
        <fullName evidence="3">SIS domain-containing protein</fullName>
        <ecNumber evidence="3">3.5.-.-</ecNumber>
    </submittedName>
</protein>
<dbReference type="Gene3D" id="3.40.50.10490">
    <property type="entry name" value="Glucose-6-phosphate isomerase like protein, domain 1"/>
    <property type="match status" value="2"/>
</dbReference>
<dbReference type="InterPro" id="IPR035490">
    <property type="entry name" value="GlmS/FrlB_SIS"/>
</dbReference>
<feature type="domain" description="SIS" evidence="2">
    <location>
        <begin position="198"/>
        <end position="344"/>
    </location>
</feature>
<dbReference type="PANTHER" id="PTHR10937:SF4">
    <property type="entry name" value="GLUCOSAMINE-6-PHOSPHATE DEAMINASE"/>
    <property type="match status" value="1"/>
</dbReference>
<name>A0ABZ0QNN1_9FIRM</name>
<dbReference type="InterPro" id="IPR001347">
    <property type="entry name" value="SIS_dom"/>
</dbReference>
<evidence type="ECO:0000313" key="4">
    <source>
        <dbReference type="Proteomes" id="UP001304683"/>
    </source>
</evidence>
<dbReference type="EMBL" id="CP132508">
    <property type="protein sequence ID" value="WPD18608.1"/>
    <property type="molecule type" value="Genomic_DNA"/>
</dbReference>
<evidence type="ECO:0000313" key="3">
    <source>
        <dbReference type="EMBL" id="WPD18608.1"/>
    </source>
</evidence>
<keyword evidence="1" id="KW-0677">Repeat</keyword>
<dbReference type="InterPro" id="IPR035466">
    <property type="entry name" value="GlmS/AgaS_SIS"/>
</dbReference>
<dbReference type="EC" id="3.5.-.-" evidence="3"/>
<keyword evidence="4" id="KW-1185">Reference proteome</keyword>
<gene>
    <name evidence="3" type="ORF">Q5761_09615</name>
</gene>
<proteinExistence type="predicted"/>
<dbReference type="CDD" id="cd05009">
    <property type="entry name" value="SIS_GlmS_GlmD_2"/>
    <property type="match status" value="1"/>
</dbReference>
<dbReference type="PANTHER" id="PTHR10937">
    <property type="entry name" value="GLUCOSAMINE--FRUCTOSE-6-PHOSPHATE AMINOTRANSFERASE, ISOMERIZING"/>
    <property type="match status" value="1"/>
</dbReference>
<evidence type="ECO:0000259" key="2">
    <source>
        <dbReference type="PROSITE" id="PS51464"/>
    </source>
</evidence>
<reference evidence="3 4" key="1">
    <citation type="submission" date="2023-08" db="EMBL/GenBank/DDBJ databases">
        <title>Genome sequence of Thermaerobacter compostii strain Ins1, a spore-forming filamentous bacterium isolated from a deep geothermal reservoir.</title>
        <authorList>
            <person name="Bregnard D."/>
            <person name="Gonzalez D."/>
            <person name="Junier P."/>
        </authorList>
    </citation>
    <scope>NUCLEOTIDE SEQUENCE [LARGE SCALE GENOMIC DNA]</scope>
    <source>
        <strain evidence="3 4">Ins1</strain>
    </source>
</reference>
<dbReference type="PROSITE" id="PS51464">
    <property type="entry name" value="SIS"/>
    <property type="match status" value="2"/>
</dbReference>
<organism evidence="3 4">
    <name type="scientific">Thermaerobacter composti</name>
    <dbReference type="NCBI Taxonomy" id="554949"/>
    <lineage>
        <taxon>Bacteria</taxon>
        <taxon>Bacillati</taxon>
        <taxon>Bacillota</taxon>
        <taxon>Clostridia</taxon>
        <taxon>Eubacteriales</taxon>
        <taxon>Clostridiales Family XVII. Incertae Sedis</taxon>
        <taxon>Thermaerobacter</taxon>
    </lineage>
</organism>
<dbReference type="SUPFAM" id="SSF53697">
    <property type="entry name" value="SIS domain"/>
    <property type="match status" value="1"/>
</dbReference>
<sequence length="357" mass="39067">MTTRTSHTEKEIDAQTRTLRETLGRLSSTPWPAWVHDPDRTPVFVGCGTSHHLAQYGAAVTQALTHRPAVALTGSEAWLFIDDFLRAWKQPFLVALSRSGASTEVVRAAGEARRRGIPVLGITTTPGSELARLADTCFVLDHVQEQSVVMTQSFSNMLLALQWLGARIAQEQGDPAGASFLDRLPELAAAVAALHGRLAEEARRVVGEEGHDQYVFLGSGAFYGVAREGMLKMKEMTQLPADAYVTLEFRHGPKSIVNERTCVVLLSSRSTAPHDRDLAAEVAQLGGKAVVLAEEGTVAPAAGVDTLELPRGFPEFQYASLHTPFLQWLALWETLRLGRDPDRPRHLSHVVRLDRGE</sequence>
<feature type="domain" description="SIS" evidence="2">
    <location>
        <begin position="31"/>
        <end position="174"/>
    </location>
</feature>
<accession>A0ABZ0QNN1</accession>
<dbReference type="RefSeq" id="WP_318750427.1">
    <property type="nucleotide sequence ID" value="NZ_CP132508.1"/>
</dbReference>
<dbReference type="InterPro" id="IPR046348">
    <property type="entry name" value="SIS_dom_sf"/>
</dbReference>
<dbReference type="GO" id="GO:0016787">
    <property type="term" value="F:hydrolase activity"/>
    <property type="evidence" value="ECO:0007669"/>
    <property type="project" value="UniProtKB-KW"/>
</dbReference>
<dbReference type="Pfam" id="PF01380">
    <property type="entry name" value="SIS"/>
    <property type="match status" value="2"/>
</dbReference>
<keyword evidence="3" id="KW-0378">Hydrolase</keyword>
<dbReference type="Proteomes" id="UP001304683">
    <property type="component" value="Chromosome"/>
</dbReference>
<dbReference type="CDD" id="cd05008">
    <property type="entry name" value="SIS_GlmS_GlmD_1"/>
    <property type="match status" value="1"/>
</dbReference>